<protein>
    <recommendedName>
        <fullName evidence="3">TonB-dependent receptor-like protein</fullName>
    </recommendedName>
</protein>
<evidence type="ECO:0000313" key="2">
    <source>
        <dbReference type="Proteomes" id="UP000247973"/>
    </source>
</evidence>
<keyword evidence="2" id="KW-1185">Reference proteome</keyword>
<sequence length="177" mass="19882">MIINILTKQISGKVQLLIRITNWKSTLLGGFAAKNQMTDMNDRFRAGDLTFTTAGGETITLPANTNTSVPRAVLNDPNNNHQNASDYFIENGSYLRCNRITLGYTFPKNKLKNLSVEQLRLFTGVKNPFTITKYSMFDPQVPNGGTTLDRGVDGTVYYSSNTYWSQREFFAGIQLTF</sequence>
<comment type="caution">
    <text evidence="1">The sequence shown here is derived from an EMBL/GenBank/DDBJ whole genome shotgun (WGS) entry which is preliminary data.</text>
</comment>
<proteinExistence type="predicted"/>
<evidence type="ECO:0000313" key="1">
    <source>
        <dbReference type="EMBL" id="PXV65828.1"/>
    </source>
</evidence>
<dbReference type="AlphaFoldDB" id="A0A2V3PSD4"/>
<dbReference type="OrthoDB" id="9768177at2"/>
<name>A0A2V3PSD4_9BACT</name>
<gene>
    <name evidence="1" type="ORF">CLV62_1061</name>
</gene>
<dbReference type="EMBL" id="QICL01000006">
    <property type="protein sequence ID" value="PXV65828.1"/>
    <property type="molecule type" value="Genomic_DNA"/>
</dbReference>
<dbReference type="Proteomes" id="UP000247973">
    <property type="component" value="Unassembled WGS sequence"/>
</dbReference>
<organism evidence="1 2">
    <name type="scientific">Dysgonomonas alginatilytica</name>
    <dbReference type="NCBI Taxonomy" id="1605892"/>
    <lineage>
        <taxon>Bacteria</taxon>
        <taxon>Pseudomonadati</taxon>
        <taxon>Bacteroidota</taxon>
        <taxon>Bacteroidia</taxon>
        <taxon>Bacteroidales</taxon>
        <taxon>Dysgonomonadaceae</taxon>
        <taxon>Dysgonomonas</taxon>
    </lineage>
</organism>
<reference evidence="1 2" key="1">
    <citation type="submission" date="2018-03" db="EMBL/GenBank/DDBJ databases">
        <title>Genomic Encyclopedia of Archaeal and Bacterial Type Strains, Phase II (KMG-II): from individual species to whole genera.</title>
        <authorList>
            <person name="Goeker M."/>
        </authorList>
    </citation>
    <scope>NUCLEOTIDE SEQUENCE [LARGE SCALE GENOMIC DNA]</scope>
    <source>
        <strain evidence="1 2">DSM 100214</strain>
    </source>
</reference>
<accession>A0A2V3PSD4</accession>
<dbReference type="RefSeq" id="WP_110310026.1">
    <property type="nucleotide sequence ID" value="NZ_QICL01000006.1"/>
</dbReference>
<evidence type="ECO:0008006" key="3">
    <source>
        <dbReference type="Google" id="ProtNLM"/>
    </source>
</evidence>